<keyword evidence="3 6" id="KW-0728">SH3 domain</keyword>
<accession>A0AAJ7X3Z8</accession>
<dbReference type="InterPro" id="IPR001452">
    <property type="entry name" value="SH3_domain"/>
</dbReference>
<dbReference type="FunFam" id="2.30.30.40:FF:000052">
    <property type="entry name" value="Ubiquitin-associated and SH3 domain-containing protein B"/>
    <property type="match status" value="1"/>
</dbReference>
<dbReference type="PANTHER" id="PTHR16469:SF27">
    <property type="entry name" value="UBIQUITIN-ASSOCIATED AND SH3 DOMAIN-CONTAINING BA-RELATED"/>
    <property type="match status" value="1"/>
</dbReference>
<dbReference type="Pfam" id="PF13563">
    <property type="entry name" value="2_5_RNA_ligase2"/>
    <property type="match status" value="1"/>
</dbReference>
<dbReference type="PROSITE" id="PS50002">
    <property type="entry name" value="SH3"/>
    <property type="match status" value="1"/>
</dbReference>
<keyword evidence="4" id="KW-0963">Cytoplasm</keyword>
<feature type="domain" description="SH3" evidence="7">
    <location>
        <begin position="251"/>
        <end position="318"/>
    </location>
</feature>
<evidence type="ECO:0000256" key="6">
    <source>
        <dbReference type="PROSITE-ProRule" id="PRU00192"/>
    </source>
</evidence>
<proteinExistence type="predicted"/>
<sequence length="667" mass="73821">MAMAGAAGQGDAAEVMYSKVVPKSRRATRQTIKNASSLDILLSMGFPRARALKALASTGDHGVQEACDWLFSHLSDPFLDDPLPREYVLYLCPTGRLAQRLSDFWDASRAQCGKNKAHNVFPHVTLCQFFTCEDENAEGLYRGLKGVVETWRPRFPTPLRLEHFSTPNFLGLFVQDGDAEILREFAAEFAAEVAKTADVKVEPHKRQLHLTLAYQFQAQHLAKLERLVRAVDPELPCEWCAVLYSRDIRYAGHETLRVLYPYIPQNDDELELIPGDSIFVSPSEHGAQGGSEGWVQGTSWISGLAGLLPENYTQKADESDTWVLHRSYALSCPVLTTEAAAAAAATSVPRELLLRHAAHGNGESSSASSSALLAVNGPASATNSQRSLRGGARSGTELARRSLFVLRHGERMDVVFGRQWVAQCFDERGVYFRSNMNMPASLPQRSGGHRQFENDPPLTVLGVTQARLTGEALFDVAAAVDVVYCSPSLRCVQTAQHLLKGLQIEGRLRIKIEPGLFEWTKWTPGNCLPSWMSNQEFTAAGIHIDTTYRPLIPVAQLNPSESYDVYVTRSFHVCREILADCKQKGLSRVLMVGHASSLDACTRQLRGLSKLPAKDFIQIVRKVPYLGFCACQELEEAGIWQMVDPPILPLTHGPNPAFCWREALCED</sequence>
<dbReference type="InterPro" id="IPR051710">
    <property type="entry name" value="Phosphatase_SH3-domain"/>
</dbReference>
<dbReference type="GO" id="GO:0005634">
    <property type="term" value="C:nucleus"/>
    <property type="evidence" value="ECO:0007669"/>
    <property type="project" value="UniProtKB-SubCell"/>
</dbReference>
<dbReference type="Pfam" id="PF22562">
    <property type="entry name" value="UBA_7"/>
    <property type="match status" value="1"/>
</dbReference>
<reference evidence="10" key="1">
    <citation type="submission" date="2025-08" db="UniProtKB">
        <authorList>
            <consortium name="RefSeq"/>
        </authorList>
    </citation>
    <scope>IDENTIFICATION</scope>
    <source>
        <tissue evidence="10">Sperm</tissue>
    </source>
</reference>
<feature type="domain" description="UBA" evidence="8">
    <location>
        <begin position="31"/>
        <end position="73"/>
    </location>
</feature>
<dbReference type="InterPro" id="IPR009060">
    <property type="entry name" value="UBA-like_sf"/>
</dbReference>
<dbReference type="CDD" id="cd14301">
    <property type="entry name" value="UBA_UBS3B"/>
    <property type="match status" value="1"/>
</dbReference>
<dbReference type="InterPro" id="IPR015940">
    <property type="entry name" value="UBA"/>
</dbReference>
<dbReference type="CTD" id="84959"/>
<dbReference type="Pfam" id="PF00300">
    <property type="entry name" value="His_Phos_1"/>
    <property type="match status" value="1"/>
</dbReference>
<organism evidence="9 10">
    <name type="scientific">Petromyzon marinus</name>
    <name type="common">Sea lamprey</name>
    <dbReference type="NCBI Taxonomy" id="7757"/>
    <lineage>
        <taxon>Eukaryota</taxon>
        <taxon>Metazoa</taxon>
        <taxon>Chordata</taxon>
        <taxon>Craniata</taxon>
        <taxon>Vertebrata</taxon>
        <taxon>Cyclostomata</taxon>
        <taxon>Hyperoartia</taxon>
        <taxon>Petromyzontiformes</taxon>
        <taxon>Petromyzontidae</taxon>
        <taxon>Petromyzon</taxon>
    </lineage>
</organism>
<evidence type="ECO:0000259" key="7">
    <source>
        <dbReference type="PROSITE" id="PS50002"/>
    </source>
</evidence>
<dbReference type="PROSITE" id="PS50030">
    <property type="entry name" value="UBA"/>
    <property type="match status" value="1"/>
</dbReference>
<dbReference type="Gene3D" id="3.40.50.1240">
    <property type="entry name" value="Phosphoglycerate mutase-like"/>
    <property type="match status" value="1"/>
</dbReference>
<dbReference type="FunFam" id="3.40.50.1240:FF:000162">
    <property type="entry name" value="Ubiquitin-associated and SH3 domain-containing protein B"/>
    <property type="match status" value="1"/>
</dbReference>
<dbReference type="SMART" id="SM00326">
    <property type="entry name" value="SH3"/>
    <property type="match status" value="1"/>
</dbReference>
<dbReference type="RefSeq" id="XP_032820446.1">
    <property type="nucleotide sequence ID" value="XM_032964555.1"/>
</dbReference>
<dbReference type="SUPFAM" id="SSF50044">
    <property type="entry name" value="SH3-domain"/>
    <property type="match status" value="1"/>
</dbReference>
<dbReference type="SUPFAM" id="SSF55144">
    <property type="entry name" value="LigT-like"/>
    <property type="match status" value="1"/>
</dbReference>
<evidence type="ECO:0000256" key="5">
    <source>
        <dbReference type="ARBA" id="ARBA00023242"/>
    </source>
</evidence>
<dbReference type="FunFam" id="1.10.8.10:FF:000053">
    <property type="entry name" value="Ubiquitin-associated and SH3 domain-containing, A"/>
    <property type="match status" value="1"/>
</dbReference>
<dbReference type="Gene3D" id="2.30.30.40">
    <property type="entry name" value="SH3 Domains"/>
    <property type="match status" value="1"/>
</dbReference>
<dbReference type="CDD" id="cd07067">
    <property type="entry name" value="HP_PGM_like"/>
    <property type="match status" value="1"/>
</dbReference>
<dbReference type="PANTHER" id="PTHR16469">
    <property type="entry name" value="UBIQUITIN-ASSOCIATED AND SH3 DOMAIN-CONTAINING BA-RELATED"/>
    <property type="match status" value="1"/>
</dbReference>
<comment type="subcellular location">
    <subcellularLocation>
        <location evidence="2">Cytoplasm</location>
    </subcellularLocation>
    <subcellularLocation>
        <location evidence="1">Nucleus</location>
    </subcellularLocation>
</comment>
<dbReference type="InterPro" id="IPR036028">
    <property type="entry name" value="SH3-like_dom_sf"/>
</dbReference>
<dbReference type="InterPro" id="IPR029033">
    <property type="entry name" value="His_PPase_superfam"/>
</dbReference>
<keyword evidence="9" id="KW-1185">Reference proteome</keyword>
<dbReference type="InterPro" id="IPR009097">
    <property type="entry name" value="Cyclic_Pdiesterase"/>
</dbReference>
<dbReference type="GO" id="GO:0005737">
    <property type="term" value="C:cytoplasm"/>
    <property type="evidence" value="ECO:0007669"/>
    <property type="project" value="UniProtKB-SubCell"/>
</dbReference>
<dbReference type="SUPFAM" id="SSF53254">
    <property type="entry name" value="Phosphoglycerate mutase-like"/>
    <property type="match status" value="1"/>
</dbReference>
<gene>
    <name evidence="10" type="primary">UBASH3B</name>
</gene>
<dbReference type="AlphaFoldDB" id="A0AAJ7X3Z8"/>
<dbReference type="SMART" id="SM00165">
    <property type="entry name" value="UBA"/>
    <property type="match status" value="1"/>
</dbReference>
<evidence type="ECO:0000313" key="9">
    <source>
        <dbReference type="Proteomes" id="UP001318040"/>
    </source>
</evidence>
<keyword evidence="5" id="KW-0539">Nucleus</keyword>
<evidence type="ECO:0000256" key="2">
    <source>
        <dbReference type="ARBA" id="ARBA00004496"/>
    </source>
</evidence>
<dbReference type="Pfam" id="PF14604">
    <property type="entry name" value="SH3_9"/>
    <property type="match status" value="1"/>
</dbReference>
<evidence type="ECO:0000256" key="3">
    <source>
        <dbReference type="ARBA" id="ARBA00022443"/>
    </source>
</evidence>
<evidence type="ECO:0000313" key="10">
    <source>
        <dbReference type="RefSeq" id="XP_032820446.1"/>
    </source>
</evidence>
<dbReference type="InterPro" id="IPR013078">
    <property type="entry name" value="His_Pase_superF_clade-1"/>
</dbReference>
<dbReference type="Proteomes" id="UP001318040">
    <property type="component" value="Chromosome 32"/>
</dbReference>
<dbReference type="Gene3D" id="3.90.1140.10">
    <property type="entry name" value="Cyclic phosphodiesterase"/>
    <property type="match status" value="1"/>
</dbReference>
<protein>
    <submittedName>
        <fullName evidence="10">Ubiquitin-associated and SH3 domain-containing protein B isoform X2</fullName>
    </submittedName>
</protein>
<name>A0AAJ7X3Z8_PETMA</name>
<evidence type="ECO:0000256" key="4">
    <source>
        <dbReference type="ARBA" id="ARBA00022490"/>
    </source>
</evidence>
<evidence type="ECO:0000256" key="1">
    <source>
        <dbReference type="ARBA" id="ARBA00004123"/>
    </source>
</evidence>
<dbReference type="SUPFAM" id="SSF46934">
    <property type="entry name" value="UBA-like"/>
    <property type="match status" value="1"/>
</dbReference>
<evidence type="ECO:0000259" key="8">
    <source>
        <dbReference type="PROSITE" id="PS50030"/>
    </source>
</evidence>
<dbReference type="Gene3D" id="1.10.8.10">
    <property type="entry name" value="DNA helicase RuvA subunit, C-terminal domain"/>
    <property type="match status" value="1"/>
</dbReference>